<feature type="domain" description="Peptidase M14" evidence="11">
    <location>
        <begin position="136"/>
        <end position="440"/>
    </location>
</feature>
<dbReference type="PROSITE" id="PS50853">
    <property type="entry name" value="FN3"/>
    <property type="match status" value="1"/>
</dbReference>
<dbReference type="RefSeq" id="WP_386095993.1">
    <property type="nucleotide sequence ID" value="NZ_JBHSAT010000002.1"/>
</dbReference>
<dbReference type="InterPro" id="IPR036116">
    <property type="entry name" value="FN3_sf"/>
</dbReference>
<dbReference type="InterPro" id="IPR013783">
    <property type="entry name" value="Ig-like_fold"/>
</dbReference>
<keyword evidence="6" id="KW-0862">Zinc</keyword>
<evidence type="ECO:0000313" key="13">
    <source>
        <dbReference type="Proteomes" id="UP001595812"/>
    </source>
</evidence>
<evidence type="ECO:0000256" key="4">
    <source>
        <dbReference type="ARBA" id="ARBA00022729"/>
    </source>
</evidence>
<dbReference type="PROSITE" id="PS50060">
    <property type="entry name" value="MAM_2"/>
    <property type="match status" value="1"/>
</dbReference>
<dbReference type="SUPFAM" id="SSF53187">
    <property type="entry name" value="Zn-dependent exopeptidases"/>
    <property type="match status" value="1"/>
</dbReference>
<gene>
    <name evidence="12" type="ORF">ACFOSX_00680</name>
</gene>
<dbReference type="PANTHER" id="PTHR11705:SF143">
    <property type="entry name" value="SLL0236 PROTEIN"/>
    <property type="match status" value="1"/>
</dbReference>
<dbReference type="CDD" id="cd06263">
    <property type="entry name" value="MAM"/>
    <property type="match status" value="1"/>
</dbReference>
<evidence type="ECO:0000256" key="2">
    <source>
        <dbReference type="ARBA" id="ARBA00005988"/>
    </source>
</evidence>
<dbReference type="CDD" id="cd00063">
    <property type="entry name" value="FN3"/>
    <property type="match status" value="1"/>
</dbReference>
<protein>
    <submittedName>
        <fullName evidence="12">M14 family zinc carboxypeptidase</fullName>
    </submittedName>
</protein>
<evidence type="ECO:0000259" key="9">
    <source>
        <dbReference type="PROSITE" id="PS50060"/>
    </source>
</evidence>
<dbReference type="Pfam" id="PF00629">
    <property type="entry name" value="MAM"/>
    <property type="match status" value="1"/>
</dbReference>
<dbReference type="NCBIfam" id="TIGR04183">
    <property type="entry name" value="Por_Secre_tail"/>
    <property type="match status" value="1"/>
</dbReference>
<keyword evidence="3" id="KW-0645">Protease</keyword>
<evidence type="ECO:0000256" key="5">
    <source>
        <dbReference type="ARBA" id="ARBA00022801"/>
    </source>
</evidence>
<feature type="domain" description="Fibronectin type-III" evidence="10">
    <location>
        <begin position="802"/>
        <end position="888"/>
    </location>
</feature>
<evidence type="ECO:0000256" key="3">
    <source>
        <dbReference type="ARBA" id="ARBA00022670"/>
    </source>
</evidence>
<dbReference type="InterPro" id="IPR003961">
    <property type="entry name" value="FN3_dom"/>
</dbReference>
<keyword evidence="7" id="KW-0482">Metalloprotease</keyword>
<comment type="similarity">
    <text evidence="2 8">Belongs to the peptidase M14 family.</text>
</comment>
<dbReference type="Pfam" id="PF11617">
    <property type="entry name" value="Cu-binding_MopE"/>
    <property type="match status" value="14"/>
</dbReference>
<dbReference type="SUPFAM" id="SSF49899">
    <property type="entry name" value="Concanavalin A-like lectins/glucanases"/>
    <property type="match status" value="1"/>
</dbReference>
<evidence type="ECO:0000259" key="11">
    <source>
        <dbReference type="PROSITE" id="PS52035"/>
    </source>
</evidence>
<dbReference type="Proteomes" id="UP001595812">
    <property type="component" value="Unassembled WGS sequence"/>
</dbReference>
<organism evidence="12 13">
    <name type="scientific">Winogradskyella maritima</name>
    <dbReference type="NCBI Taxonomy" id="1517766"/>
    <lineage>
        <taxon>Bacteria</taxon>
        <taxon>Pseudomonadati</taxon>
        <taxon>Bacteroidota</taxon>
        <taxon>Flavobacteriia</taxon>
        <taxon>Flavobacteriales</taxon>
        <taxon>Flavobacteriaceae</taxon>
        <taxon>Winogradskyella</taxon>
    </lineage>
</organism>
<proteinExistence type="inferred from homology"/>
<dbReference type="SMART" id="SM00060">
    <property type="entry name" value="FN3"/>
    <property type="match status" value="1"/>
</dbReference>
<dbReference type="GO" id="GO:0004180">
    <property type="term" value="F:carboxypeptidase activity"/>
    <property type="evidence" value="ECO:0007669"/>
    <property type="project" value="UniProtKB-KW"/>
</dbReference>
<dbReference type="Pfam" id="PF18962">
    <property type="entry name" value="Por_Secre_tail"/>
    <property type="match status" value="1"/>
</dbReference>
<dbReference type="Pfam" id="PF00246">
    <property type="entry name" value="Peptidase_M14"/>
    <property type="match status" value="1"/>
</dbReference>
<comment type="caution">
    <text evidence="8">Lacks conserved residue(s) required for the propagation of feature annotation.</text>
</comment>
<evidence type="ECO:0000256" key="8">
    <source>
        <dbReference type="PROSITE-ProRule" id="PRU01379"/>
    </source>
</evidence>
<dbReference type="SMART" id="SM00631">
    <property type="entry name" value="Zn_pept"/>
    <property type="match status" value="1"/>
</dbReference>
<dbReference type="Gene3D" id="2.60.120.200">
    <property type="match status" value="1"/>
</dbReference>
<dbReference type="Gene3D" id="3.40.630.10">
    <property type="entry name" value="Zn peptidases"/>
    <property type="match status" value="1"/>
</dbReference>
<reference evidence="13" key="1">
    <citation type="journal article" date="2019" name="Int. J. Syst. Evol. Microbiol.">
        <title>The Global Catalogue of Microorganisms (GCM) 10K type strain sequencing project: providing services to taxonomists for standard genome sequencing and annotation.</title>
        <authorList>
            <consortium name="The Broad Institute Genomics Platform"/>
            <consortium name="The Broad Institute Genome Sequencing Center for Infectious Disease"/>
            <person name="Wu L."/>
            <person name="Ma J."/>
        </authorList>
    </citation>
    <scope>NUCLEOTIDE SEQUENCE [LARGE SCALE GENOMIC DNA]</scope>
    <source>
        <strain evidence="13">CECT 8979</strain>
    </source>
</reference>
<sequence>MKRVEITGVNQRTIKTLNDLGIDMTCGVTIENNTMSLELMEFELENIKRNGVQYRVMIDDLTKFYSNRAIADLDNASALIRQEKNISLNSRSLSVSELLGNVGQYNDCDEIDWATPQNWNINDATNYPSETNHFGGCLTYDMVIDELDAMRAYSVANGLNIISEKLDASYNSSTKTTIEGRPIYYLRISDNPDTDEANEPETLYQSLIHSREAATVMNQLFFMWYILENYNSDVAIRNLVNNHELYFIPVLNPDGFVYNQTVAPDGGGGQRKNRNLTNAGGCGTYSSGIDLNRNSEYFWNNGGSSNSECDATFMGDSPFSEPETQILRDFFLDHDFEIALNHHSFKNAMLHAYAGVDRIPGTSTPFPNSRADEYSKYNHDMTHYNRYAHGPSTYISSLNSGNMNDWMLGGADYTYTTNQSPIVSRQSGTGSGKNTMAWTPENGLSSEGTGGTYGGFWPQPSNYLPIAKRAMRMNFLAAYFSGKYAKLHDLNQNDITTTTGNFQFAIENLGQAASDFTITITPVSSNVSFTTSTFMESFTDAQVLEQRIVSIPYTLSGVNANDEIEFKVTFTNNYATDNVLYEANITKAYNPTVIFSENADPSSLSNWTSSGSWTTTTDAYSGSSAIASNSGSYSTNQNRTLQLTNPLDFSSSSTVLVQYHAKWDLERSFDYVAIEASTNGSTWTQLCGKLTKPGAPTANNTYSSTSSGIDTTVKSGTDDSNQNAISYLYDGDTQDRWNMEEILIDASSNSSLIGQNTVYLRFRLDTDSSNRQDSYENADFTGFKFDNFKVLNIQIPCDASNPPTNLNVFNITSTTADITWDVIPSATYDLQYREVGGSFTTINNISTNSYTINTGLSASTDYQVQISTRCVSTTSAFSSLVDFTTAAPCSGTLVDTFPYSESFEGSGSGSLGDWTQDSSDNFDWTLDANGTPTTSTGPSSALEGNYYLYTEAGTSTGIARIISPCFDLNGLSSASFSYAYHMYGSNMGSLTLEISDDDGATWTNLWSQSGNQGDSWFTNNIDLSTYLNKYVKFRFSGDMPNSGNSRSDMAIDDIGLTAVISSITPVADCMDITIQLDSSGNASITPNDIDNGGSAGDLSIDISSFTCSDIGTVDVTLTATDPSNSGNTDSCIATVTVESNTTWYLDTDGDNFAVSSTQSCTSPGAGYTTTVLPLTDCDDSNADEFPGQTWYIDADSDGYGTNQTTACERPTNGFLASELTGTSDCDDGNNGINAPITYFEDNDGDGFGSTTSMDFCQTTAPAGYSTNNTDCDDSDADEFPGQTWYIDADGDGYGTNQTTACERPTNGFLASELTGTSDCDDGNNGINAPITYFEDNDGDGFGSTTSMDFCQTTAPAGYSTNNTDCDDSDADEFPGQTWYIDTDSDGYGTNQTTACERPTNGFLASELTGTSDCDDGNASINAPITYFEDNDGDGFGSTTSMDFCQTTAPAGYSTNNTDCDDSDADEFPGQTWYIDADGDGYGTNQTTACERPTNGFLASELTGTSDCDDGNASINAPITYFEDNDGDGFGSTTSMDFCQTTAPAGYSTNNTDCDDSDADEFPGQTWYIDADGDDYGTNQTTACERPTNGFLASELTGTSDCDDGNASINAPITYYEDNDGDGFGSTTSMDFCQTTAPAGYSTNNTDCDDSDADEFPGQTWYIDADGDGYGTNQTTACERPTNGFLASELTGTSDCDDGNASINAPITYYEDNDGDGFGSTTSMDFCQTTAPAGYSTNNTDCDDSDADEFPGQTWYIDADGDGYGTNQTTACERPTNGFLASELTGTSDCDDGNNGINAPITYYEDNDGDGFGSTTSMDFCQTTAPAGYSTNNTDCDDSDADEFPGQTWYIDADGDGYGTNQTTACERPTNGFLASELTGTSDCDDNNNGINAPITYYEDNDGDGFGSTTSADFCQTTAPAGYSTNNTDCDDSDADEFPGQIWYIDADGDGYGTNQTTACERPTNGFLASELTGTGTDDCDDANPSKNPGAIDIPDNGVDEDCDGQDNVTLNTKDSEFNFLSVYPNPFKDVLKVKIPNAFIGDDLDFKIFDINGRVVYHREIQATSSFSLDGLKHMEQAPYILKITNQTSGEQLIKRLIKN</sequence>
<dbReference type="PROSITE" id="PS50231">
    <property type="entry name" value="RICIN_B_LECTIN"/>
    <property type="match status" value="1"/>
</dbReference>
<dbReference type="SMART" id="SM00137">
    <property type="entry name" value="MAM"/>
    <property type="match status" value="1"/>
</dbReference>
<dbReference type="InterPro" id="IPR013320">
    <property type="entry name" value="ConA-like_dom_sf"/>
</dbReference>
<dbReference type="Pfam" id="PF00041">
    <property type="entry name" value="fn3"/>
    <property type="match status" value="1"/>
</dbReference>
<comment type="caution">
    <text evidence="12">The sequence shown here is derived from an EMBL/GenBank/DDBJ whole genome shotgun (WGS) entry which is preliminary data.</text>
</comment>
<dbReference type="InterPro" id="IPR026444">
    <property type="entry name" value="Secre_tail"/>
</dbReference>
<evidence type="ECO:0000256" key="7">
    <source>
        <dbReference type="ARBA" id="ARBA00023049"/>
    </source>
</evidence>
<dbReference type="InterPro" id="IPR000834">
    <property type="entry name" value="Peptidase_M14"/>
</dbReference>
<dbReference type="InterPro" id="IPR021655">
    <property type="entry name" value="Put_metal-bd"/>
</dbReference>
<dbReference type="InterPro" id="IPR000998">
    <property type="entry name" value="MAM_dom"/>
</dbReference>
<evidence type="ECO:0000259" key="10">
    <source>
        <dbReference type="PROSITE" id="PS50853"/>
    </source>
</evidence>
<evidence type="ECO:0000256" key="6">
    <source>
        <dbReference type="ARBA" id="ARBA00022833"/>
    </source>
</evidence>
<comment type="cofactor">
    <cofactor evidence="1">
        <name>Zn(2+)</name>
        <dbReference type="ChEBI" id="CHEBI:29105"/>
    </cofactor>
</comment>
<name>A0ABV8AFU9_9FLAO</name>
<dbReference type="PROSITE" id="PS52035">
    <property type="entry name" value="PEPTIDASE_M14"/>
    <property type="match status" value="1"/>
</dbReference>
<dbReference type="SUPFAM" id="SSF49265">
    <property type="entry name" value="Fibronectin type III"/>
    <property type="match status" value="1"/>
</dbReference>
<dbReference type="PANTHER" id="PTHR11705">
    <property type="entry name" value="PROTEASE FAMILY M14 CARBOXYPEPTIDASE A,B"/>
    <property type="match status" value="1"/>
</dbReference>
<keyword evidence="12" id="KW-0121">Carboxypeptidase</keyword>
<keyword evidence="5" id="KW-0378">Hydrolase</keyword>
<evidence type="ECO:0000256" key="1">
    <source>
        <dbReference type="ARBA" id="ARBA00001947"/>
    </source>
</evidence>
<feature type="domain" description="MAM" evidence="9">
    <location>
        <begin position="899"/>
        <end position="1071"/>
    </location>
</feature>
<keyword evidence="13" id="KW-1185">Reference proteome</keyword>
<dbReference type="Gene3D" id="2.60.40.10">
    <property type="entry name" value="Immunoglobulins"/>
    <property type="match status" value="1"/>
</dbReference>
<evidence type="ECO:0000313" key="12">
    <source>
        <dbReference type="EMBL" id="MFC3875731.1"/>
    </source>
</evidence>
<dbReference type="EMBL" id="JBHSAT010000002">
    <property type="protein sequence ID" value="MFC3875731.1"/>
    <property type="molecule type" value="Genomic_DNA"/>
</dbReference>
<accession>A0ABV8AFU9</accession>
<keyword evidence="4" id="KW-0732">Signal</keyword>